<keyword evidence="3" id="KW-0418">Kinase</keyword>
<name>A0AAP2CGD6_9BACT</name>
<proteinExistence type="predicted"/>
<dbReference type="Pfam" id="PF06580">
    <property type="entry name" value="His_kinase"/>
    <property type="match status" value="1"/>
</dbReference>
<protein>
    <submittedName>
        <fullName evidence="3">Histidine kinase</fullName>
    </submittedName>
</protein>
<evidence type="ECO:0000313" key="3">
    <source>
        <dbReference type="EMBL" id="MBS9523592.1"/>
    </source>
</evidence>
<gene>
    <name evidence="3" type="ORF">KI659_06130</name>
</gene>
<evidence type="ECO:0000259" key="2">
    <source>
        <dbReference type="Pfam" id="PF06580"/>
    </source>
</evidence>
<keyword evidence="1" id="KW-0472">Membrane</keyword>
<dbReference type="AlphaFoldDB" id="A0AAP2CGD6"/>
<feature type="transmembrane region" description="Helical" evidence="1">
    <location>
        <begin position="33"/>
        <end position="53"/>
    </location>
</feature>
<evidence type="ECO:0000313" key="4">
    <source>
        <dbReference type="Proteomes" id="UP001319104"/>
    </source>
</evidence>
<dbReference type="GO" id="GO:0016020">
    <property type="term" value="C:membrane"/>
    <property type="evidence" value="ECO:0007669"/>
    <property type="project" value="InterPro"/>
</dbReference>
<dbReference type="PANTHER" id="PTHR34220:SF7">
    <property type="entry name" value="SENSOR HISTIDINE KINASE YPDA"/>
    <property type="match status" value="1"/>
</dbReference>
<dbReference type="GO" id="GO:0000155">
    <property type="term" value="F:phosphorelay sensor kinase activity"/>
    <property type="evidence" value="ECO:0007669"/>
    <property type="project" value="InterPro"/>
</dbReference>
<feature type="domain" description="Signal transduction histidine kinase internal region" evidence="2">
    <location>
        <begin position="73"/>
        <end position="149"/>
    </location>
</feature>
<dbReference type="RefSeq" id="WP_213944478.1">
    <property type="nucleotide sequence ID" value="NZ_JAHCMY010000002.1"/>
</dbReference>
<dbReference type="InterPro" id="IPR050640">
    <property type="entry name" value="Bact_2-comp_sensor_kinase"/>
</dbReference>
<reference evidence="3 4" key="1">
    <citation type="submission" date="2021-05" db="EMBL/GenBank/DDBJ databases">
        <authorList>
            <person name="Zhang Z.D."/>
            <person name="Osman G."/>
        </authorList>
    </citation>
    <scope>NUCLEOTIDE SEQUENCE [LARGE SCALE GENOMIC DNA]</scope>
    <source>
        <strain evidence="3 4">KCTC 32217</strain>
    </source>
</reference>
<organism evidence="3 4">
    <name type="scientific">Litoribacter ruber</name>
    <dbReference type="NCBI Taxonomy" id="702568"/>
    <lineage>
        <taxon>Bacteria</taxon>
        <taxon>Pseudomonadati</taxon>
        <taxon>Bacteroidota</taxon>
        <taxon>Cytophagia</taxon>
        <taxon>Cytophagales</taxon>
        <taxon>Cyclobacteriaceae</taxon>
        <taxon>Litoribacter</taxon>
    </lineage>
</organism>
<dbReference type="EMBL" id="JAHCMY010000002">
    <property type="protein sequence ID" value="MBS9523592.1"/>
    <property type="molecule type" value="Genomic_DNA"/>
</dbReference>
<keyword evidence="1" id="KW-0812">Transmembrane</keyword>
<dbReference type="Proteomes" id="UP001319104">
    <property type="component" value="Unassembled WGS sequence"/>
</dbReference>
<keyword evidence="3" id="KW-0808">Transferase</keyword>
<accession>A0AAP2CGD6</accession>
<dbReference type="PANTHER" id="PTHR34220">
    <property type="entry name" value="SENSOR HISTIDINE KINASE YPDA"/>
    <property type="match status" value="1"/>
</dbReference>
<comment type="caution">
    <text evidence="3">The sequence shown here is derived from an EMBL/GenBank/DDBJ whole genome shotgun (WGS) entry which is preliminary data.</text>
</comment>
<sequence length="260" mass="30733">MVGIYPDDKLLMYVYEYFNIHSLKNLFNYTTQIFLIYKLYIHLVLFFVASMLLKYTQSLKRISELSVINANQELDLLKSQIHPHFLFNTLNNLYRLVMDNEKAGEVVLKLSETLRFNLYEANKKAIPIKMEIKFLKNYIELEKINHGSKVDIRYDFRQIENIESFIAPMILFSFVDHVLKYGVNKSIDNSLVQIKLKQSKQSLFFQITNCVPITPNNLSLHELGISNIKKRLDILYPDKYKLLINEDKVNYKVNLTINLY</sequence>
<evidence type="ECO:0000256" key="1">
    <source>
        <dbReference type="SAM" id="Phobius"/>
    </source>
</evidence>
<dbReference type="InterPro" id="IPR010559">
    <property type="entry name" value="Sig_transdc_His_kin_internal"/>
</dbReference>
<keyword evidence="4" id="KW-1185">Reference proteome</keyword>
<keyword evidence="1" id="KW-1133">Transmembrane helix</keyword>